<keyword evidence="13" id="KW-0969">Cilium</keyword>
<dbReference type="Pfam" id="PF14842">
    <property type="entry name" value="FliG_N"/>
    <property type="match status" value="1"/>
</dbReference>
<dbReference type="InterPro" id="IPR000090">
    <property type="entry name" value="Flg_Motor_Flig"/>
</dbReference>
<gene>
    <name evidence="13" type="primary">fliG</name>
    <name evidence="13" type="ORF">ACFOW9_03500</name>
</gene>
<dbReference type="Pfam" id="PF01706">
    <property type="entry name" value="FliG_C"/>
    <property type="match status" value="1"/>
</dbReference>
<evidence type="ECO:0000256" key="6">
    <source>
        <dbReference type="ARBA" id="ARBA00022500"/>
    </source>
</evidence>
<evidence type="ECO:0000256" key="1">
    <source>
        <dbReference type="ARBA" id="ARBA00004117"/>
    </source>
</evidence>
<evidence type="ECO:0000313" key="14">
    <source>
        <dbReference type="Proteomes" id="UP001595773"/>
    </source>
</evidence>
<keyword evidence="14" id="KW-1185">Reference proteome</keyword>
<dbReference type="InterPro" id="IPR032779">
    <property type="entry name" value="FliG_M"/>
</dbReference>
<dbReference type="Proteomes" id="UP001595773">
    <property type="component" value="Unassembled WGS sequence"/>
</dbReference>
<proteinExistence type="inferred from homology"/>
<protein>
    <recommendedName>
        <fullName evidence="4">Flagellar motor switch protein FliG</fullName>
    </recommendedName>
</protein>
<dbReference type="PANTHER" id="PTHR30534:SF0">
    <property type="entry name" value="FLAGELLAR MOTOR SWITCH PROTEIN FLIG"/>
    <property type="match status" value="1"/>
</dbReference>
<keyword evidence="7" id="KW-0283">Flagellar rotation</keyword>
<keyword evidence="8" id="KW-0472">Membrane</keyword>
<feature type="domain" description="Flagellar motor switch protein FliG middle" evidence="11">
    <location>
        <begin position="125"/>
        <end position="197"/>
    </location>
</feature>
<evidence type="ECO:0000256" key="2">
    <source>
        <dbReference type="ARBA" id="ARBA00004413"/>
    </source>
</evidence>
<evidence type="ECO:0000256" key="3">
    <source>
        <dbReference type="ARBA" id="ARBA00010299"/>
    </source>
</evidence>
<evidence type="ECO:0000259" key="11">
    <source>
        <dbReference type="Pfam" id="PF14841"/>
    </source>
</evidence>
<dbReference type="PRINTS" id="PR00954">
    <property type="entry name" value="FLGMOTORFLIG"/>
</dbReference>
<dbReference type="RefSeq" id="WP_230066287.1">
    <property type="nucleotide sequence ID" value="NZ_BAABLL010000019.1"/>
</dbReference>
<keyword evidence="6" id="KW-0145">Chemotaxis</keyword>
<feature type="domain" description="Flagellar motor switch protein FliG N-terminal" evidence="12">
    <location>
        <begin position="15"/>
        <end position="110"/>
    </location>
</feature>
<comment type="caution">
    <text evidence="13">The sequence shown here is derived from an EMBL/GenBank/DDBJ whole genome shotgun (WGS) entry which is preliminary data.</text>
</comment>
<keyword evidence="9" id="KW-0975">Bacterial flagellum</keyword>
<dbReference type="Gene3D" id="1.10.220.30">
    <property type="match status" value="3"/>
</dbReference>
<dbReference type="Pfam" id="PF14841">
    <property type="entry name" value="FliG_M"/>
    <property type="match status" value="1"/>
</dbReference>
<evidence type="ECO:0000259" key="12">
    <source>
        <dbReference type="Pfam" id="PF14842"/>
    </source>
</evidence>
<evidence type="ECO:0000256" key="7">
    <source>
        <dbReference type="ARBA" id="ARBA00022779"/>
    </source>
</evidence>
<dbReference type="InterPro" id="IPR011002">
    <property type="entry name" value="FliG_a-hlx"/>
</dbReference>
<name>A0ABV8QWX4_9MICC</name>
<evidence type="ECO:0000313" key="13">
    <source>
        <dbReference type="EMBL" id="MFC4264661.1"/>
    </source>
</evidence>
<dbReference type="SUPFAM" id="SSF48029">
    <property type="entry name" value="FliG"/>
    <property type="match status" value="2"/>
</dbReference>
<keyword evidence="13" id="KW-0282">Flagellum</keyword>
<evidence type="ECO:0000256" key="8">
    <source>
        <dbReference type="ARBA" id="ARBA00023136"/>
    </source>
</evidence>
<keyword evidence="5" id="KW-1003">Cell membrane</keyword>
<reference evidence="14" key="1">
    <citation type="journal article" date="2019" name="Int. J. Syst. Evol. Microbiol.">
        <title>The Global Catalogue of Microorganisms (GCM) 10K type strain sequencing project: providing services to taxonomists for standard genome sequencing and annotation.</title>
        <authorList>
            <consortium name="The Broad Institute Genomics Platform"/>
            <consortium name="The Broad Institute Genome Sequencing Center for Infectious Disease"/>
            <person name="Wu L."/>
            <person name="Ma J."/>
        </authorList>
    </citation>
    <scope>NUCLEOTIDE SEQUENCE [LARGE SCALE GENOMIC DNA]</scope>
    <source>
        <strain evidence="14">CGMCC 1.10698</strain>
    </source>
</reference>
<evidence type="ECO:0000256" key="5">
    <source>
        <dbReference type="ARBA" id="ARBA00022475"/>
    </source>
</evidence>
<feature type="domain" description="Flagellar motor switch protein FliG C-terminal" evidence="10">
    <location>
        <begin position="230"/>
        <end position="336"/>
    </location>
</feature>
<keyword evidence="13" id="KW-0966">Cell projection</keyword>
<dbReference type="NCBIfam" id="TIGR00207">
    <property type="entry name" value="fliG"/>
    <property type="match status" value="1"/>
</dbReference>
<accession>A0ABV8QWX4</accession>
<evidence type="ECO:0000259" key="10">
    <source>
        <dbReference type="Pfam" id="PF01706"/>
    </source>
</evidence>
<dbReference type="InterPro" id="IPR028263">
    <property type="entry name" value="FliG_N"/>
</dbReference>
<evidence type="ECO:0000256" key="4">
    <source>
        <dbReference type="ARBA" id="ARBA00021870"/>
    </source>
</evidence>
<sequence length="346" mass="36284">MSAHADFAIKSLPSLSGAQKAAAVLMQLSRDAAAAVMGHLNDEEAEAIATEIVRMRRVQPQVADAVIEEIHNLAVSGRTAALGGKEFAAGLLEASFGSERAAGLMDRLAADVVGKRFEFLDNAGPAQVMSLLEGELPQTIALVLAHLNPETASASLSAMLPSARTEVAQAIAAMGPAAPEAVDLVAETLKQKAAAMVAPRARRAAIGGVQPLVDIINRADSTTEKALMDDLAIRNPGLAAELREKMLGLADLIRFAGTDVQKVLRGIEPITLAMAFKGMAADAEGVIRENISERNRELLDSEIEALGAVRSSDAAGAQAQIVRSMRSLFANGEITLREDDGADDEH</sequence>
<evidence type="ECO:0000256" key="9">
    <source>
        <dbReference type="ARBA" id="ARBA00023143"/>
    </source>
</evidence>
<dbReference type="EMBL" id="JBHSCQ010000005">
    <property type="protein sequence ID" value="MFC4264661.1"/>
    <property type="molecule type" value="Genomic_DNA"/>
</dbReference>
<organism evidence="13 14">
    <name type="scientific">Arthrobacter cryoconiti</name>
    <dbReference type="NCBI Taxonomy" id="748907"/>
    <lineage>
        <taxon>Bacteria</taxon>
        <taxon>Bacillati</taxon>
        <taxon>Actinomycetota</taxon>
        <taxon>Actinomycetes</taxon>
        <taxon>Micrococcales</taxon>
        <taxon>Micrococcaceae</taxon>
        <taxon>Arthrobacter</taxon>
    </lineage>
</organism>
<dbReference type="InterPro" id="IPR023087">
    <property type="entry name" value="Flg_Motor_Flig_C"/>
</dbReference>
<comment type="subcellular location">
    <subcellularLocation>
        <location evidence="1">Bacterial flagellum basal body</location>
    </subcellularLocation>
    <subcellularLocation>
        <location evidence="2">Cell membrane</location>
        <topology evidence="2">Peripheral membrane protein</topology>
        <orientation evidence="2">Cytoplasmic side</orientation>
    </subcellularLocation>
</comment>
<dbReference type="PANTHER" id="PTHR30534">
    <property type="entry name" value="FLAGELLAR MOTOR SWITCH PROTEIN FLIG"/>
    <property type="match status" value="1"/>
</dbReference>
<comment type="similarity">
    <text evidence="3">Belongs to the FliG family.</text>
</comment>